<keyword evidence="2" id="KW-1185">Reference proteome</keyword>
<name>A0ABS3Q5G4_9GAMM</name>
<proteinExistence type="predicted"/>
<protein>
    <recommendedName>
        <fullName evidence="3">Lipoprotein</fullName>
    </recommendedName>
</protein>
<dbReference type="Proteomes" id="UP000664835">
    <property type="component" value="Unassembled WGS sequence"/>
</dbReference>
<evidence type="ECO:0008006" key="3">
    <source>
        <dbReference type="Google" id="ProtNLM"/>
    </source>
</evidence>
<gene>
    <name evidence="1" type="ORF">J3998_08255</name>
</gene>
<evidence type="ECO:0000313" key="1">
    <source>
        <dbReference type="EMBL" id="MBO1927570.1"/>
    </source>
</evidence>
<comment type="caution">
    <text evidence="1">The sequence shown here is derived from an EMBL/GenBank/DDBJ whole genome shotgun (WGS) entry which is preliminary data.</text>
</comment>
<dbReference type="EMBL" id="JAGETV010000013">
    <property type="protein sequence ID" value="MBO1927570.1"/>
    <property type="molecule type" value="Genomic_DNA"/>
</dbReference>
<sequence>MTQKYFRQAFQLDNLNKFLNLRLISSEIMIKGLAIFLTVSLMGCGDNRSDAEKFGAAVAELRLQKNPFLEFQSVDSMIAWTNKNGVYPAASAARRPIRFPGVVEGWLPVMGLTIYVKSQSDKKVSLDMRLTEKVKNTNFIKGKTYFFECRGELTNKKNGIWVSKCNVIN</sequence>
<accession>A0ABS3Q5G4</accession>
<organism evidence="1 2">
    <name type="scientific">Thiomicrorhabdus marina</name>
    <dbReference type="NCBI Taxonomy" id="2818442"/>
    <lineage>
        <taxon>Bacteria</taxon>
        <taxon>Pseudomonadati</taxon>
        <taxon>Pseudomonadota</taxon>
        <taxon>Gammaproteobacteria</taxon>
        <taxon>Thiotrichales</taxon>
        <taxon>Piscirickettsiaceae</taxon>
        <taxon>Thiomicrorhabdus</taxon>
    </lineage>
</organism>
<dbReference type="RefSeq" id="WP_208149933.1">
    <property type="nucleotide sequence ID" value="NZ_JAGETV010000013.1"/>
</dbReference>
<evidence type="ECO:0000313" key="2">
    <source>
        <dbReference type="Proteomes" id="UP000664835"/>
    </source>
</evidence>
<reference evidence="1 2" key="1">
    <citation type="submission" date="2021-03" db="EMBL/GenBank/DDBJ databases">
        <title>Thiomicrorhabdus sp.nov.,novel sulfur-oxidizing bacteria isolated from coastal sediment.</title>
        <authorList>
            <person name="Liu X."/>
        </authorList>
    </citation>
    <scope>NUCLEOTIDE SEQUENCE [LARGE SCALE GENOMIC DNA]</scope>
    <source>
        <strain evidence="1 2">6S2-11</strain>
    </source>
</reference>